<keyword evidence="2" id="KW-1185">Reference proteome</keyword>
<comment type="caution">
    <text evidence="1">The sequence shown here is derived from an EMBL/GenBank/DDBJ whole genome shotgun (WGS) entry which is preliminary data.</text>
</comment>
<accession>A0ACB8SFL9</accession>
<organism evidence="1 2">
    <name type="scientific">Artomyces pyxidatus</name>
    <dbReference type="NCBI Taxonomy" id="48021"/>
    <lineage>
        <taxon>Eukaryota</taxon>
        <taxon>Fungi</taxon>
        <taxon>Dikarya</taxon>
        <taxon>Basidiomycota</taxon>
        <taxon>Agaricomycotina</taxon>
        <taxon>Agaricomycetes</taxon>
        <taxon>Russulales</taxon>
        <taxon>Auriscalpiaceae</taxon>
        <taxon>Artomyces</taxon>
    </lineage>
</organism>
<proteinExistence type="predicted"/>
<sequence length="150" mass="16304">MSGPASTTRATSSGGAAASLPLGTRSCGRIWPIPGVQRRIVRVKHRRVLGRRSKLRRGASLHASSAFQRPRGLQRESSPSLPCRVERLKDCGGYVAFFNGLRDALVGISALHESGRLHRDVNADSILRIRGRPHGPRIVLPGNRRWSSGA</sequence>
<name>A0ACB8SFL9_9AGAM</name>
<dbReference type="EMBL" id="MU277340">
    <property type="protein sequence ID" value="KAI0054835.1"/>
    <property type="molecule type" value="Genomic_DNA"/>
</dbReference>
<protein>
    <submittedName>
        <fullName evidence="1">Uncharacterized protein</fullName>
    </submittedName>
</protein>
<gene>
    <name evidence="1" type="ORF">BV25DRAFT_376520</name>
</gene>
<evidence type="ECO:0000313" key="1">
    <source>
        <dbReference type="EMBL" id="KAI0054835.1"/>
    </source>
</evidence>
<dbReference type="Proteomes" id="UP000814140">
    <property type="component" value="Unassembled WGS sequence"/>
</dbReference>
<reference evidence="1" key="1">
    <citation type="submission" date="2021-03" db="EMBL/GenBank/DDBJ databases">
        <authorList>
            <consortium name="DOE Joint Genome Institute"/>
            <person name="Ahrendt S."/>
            <person name="Looney B.P."/>
            <person name="Miyauchi S."/>
            <person name="Morin E."/>
            <person name="Drula E."/>
            <person name="Courty P.E."/>
            <person name="Chicoki N."/>
            <person name="Fauchery L."/>
            <person name="Kohler A."/>
            <person name="Kuo A."/>
            <person name="Labutti K."/>
            <person name="Pangilinan J."/>
            <person name="Lipzen A."/>
            <person name="Riley R."/>
            <person name="Andreopoulos W."/>
            <person name="He G."/>
            <person name="Johnson J."/>
            <person name="Barry K.W."/>
            <person name="Grigoriev I.V."/>
            <person name="Nagy L."/>
            <person name="Hibbett D."/>
            <person name="Henrissat B."/>
            <person name="Matheny P.B."/>
            <person name="Labbe J."/>
            <person name="Martin F."/>
        </authorList>
    </citation>
    <scope>NUCLEOTIDE SEQUENCE</scope>
    <source>
        <strain evidence="1">HHB10654</strain>
    </source>
</reference>
<reference evidence="1" key="2">
    <citation type="journal article" date="2022" name="New Phytol.">
        <title>Evolutionary transition to the ectomycorrhizal habit in the genomes of a hyperdiverse lineage of mushroom-forming fungi.</title>
        <authorList>
            <person name="Looney B."/>
            <person name="Miyauchi S."/>
            <person name="Morin E."/>
            <person name="Drula E."/>
            <person name="Courty P.E."/>
            <person name="Kohler A."/>
            <person name="Kuo A."/>
            <person name="LaButti K."/>
            <person name="Pangilinan J."/>
            <person name="Lipzen A."/>
            <person name="Riley R."/>
            <person name="Andreopoulos W."/>
            <person name="He G."/>
            <person name="Johnson J."/>
            <person name="Nolan M."/>
            <person name="Tritt A."/>
            <person name="Barry K.W."/>
            <person name="Grigoriev I.V."/>
            <person name="Nagy L.G."/>
            <person name="Hibbett D."/>
            <person name="Henrissat B."/>
            <person name="Matheny P.B."/>
            <person name="Labbe J."/>
            <person name="Martin F.M."/>
        </authorList>
    </citation>
    <scope>NUCLEOTIDE SEQUENCE</scope>
    <source>
        <strain evidence="1">HHB10654</strain>
    </source>
</reference>
<evidence type="ECO:0000313" key="2">
    <source>
        <dbReference type="Proteomes" id="UP000814140"/>
    </source>
</evidence>